<reference evidence="6 7" key="1">
    <citation type="submission" date="2019-05" db="EMBL/GenBank/DDBJ databases">
        <title>Chryseobacterium sp. isolated from King George Island, maritime Antarctica.</title>
        <authorList>
            <person name="Peng X."/>
        </authorList>
    </citation>
    <scope>NUCLEOTIDE SEQUENCE [LARGE SCALE GENOMIC DNA]</scope>
    <source>
        <strain evidence="6 7">7-3A</strain>
    </source>
</reference>
<dbReference type="InterPro" id="IPR050535">
    <property type="entry name" value="DNA_Repair-Maintenance_Comp"/>
</dbReference>
<evidence type="ECO:0000256" key="3">
    <source>
        <dbReference type="ARBA" id="ARBA00022839"/>
    </source>
</evidence>
<dbReference type="GO" id="GO:0006260">
    <property type="term" value="P:DNA replication"/>
    <property type="evidence" value="ECO:0007669"/>
    <property type="project" value="UniProtKB-KW"/>
</dbReference>
<gene>
    <name evidence="4 6" type="primary">sbcD</name>
    <name evidence="6" type="ORF">Q73A0000_03590</name>
</gene>
<dbReference type="NCBIfam" id="TIGR00619">
    <property type="entry name" value="sbcd"/>
    <property type="match status" value="1"/>
</dbReference>
<dbReference type="EMBL" id="CP040442">
    <property type="protein sequence ID" value="QOW09512.1"/>
    <property type="molecule type" value="Genomic_DNA"/>
</dbReference>
<comment type="function">
    <text evidence="4">SbcCD cleaves DNA hairpin structures. These structures can inhibit DNA replication and are intermediates in certain DNA recombination reactions. The complex acts as a 3'-&gt;5' double strand exonuclease that can open hairpins. It also has a 5' single-strand endonuclease activity.</text>
</comment>
<accession>A0A7M2Y7Y2</accession>
<evidence type="ECO:0000313" key="7">
    <source>
        <dbReference type="Proteomes" id="UP000594195"/>
    </source>
</evidence>
<dbReference type="Gene3D" id="3.60.21.10">
    <property type="match status" value="1"/>
</dbReference>
<dbReference type="InterPro" id="IPR029052">
    <property type="entry name" value="Metallo-depent_PP-like"/>
</dbReference>
<dbReference type="PANTHER" id="PTHR30337:SF0">
    <property type="entry name" value="NUCLEASE SBCCD SUBUNIT D"/>
    <property type="match status" value="1"/>
</dbReference>
<dbReference type="GO" id="GO:0008408">
    <property type="term" value="F:3'-5' exonuclease activity"/>
    <property type="evidence" value="ECO:0007669"/>
    <property type="project" value="InterPro"/>
</dbReference>
<dbReference type="InterPro" id="IPR041796">
    <property type="entry name" value="Mre11_N"/>
</dbReference>
<keyword evidence="1 4" id="KW-0540">Nuclease</keyword>
<dbReference type="InterPro" id="IPR004843">
    <property type="entry name" value="Calcineurin-like_PHP"/>
</dbReference>
<organism evidence="6 7">
    <name type="scientific">Kaistella flava</name>
    <name type="common">ex Peng et al. 2021</name>
    <dbReference type="NCBI Taxonomy" id="2038776"/>
    <lineage>
        <taxon>Bacteria</taxon>
        <taxon>Pseudomonadati</taxon>
        <taxon>Bacteroidota</taxon>
        <taxon>Flavobacteriia</taxon>
        <taxon>Flavobacteriales</taxon>
        <taxon>Weeksellaceae</taxon>
        <taxon>Chryseobacterium group</taxon>
        <taxon>Kaistella</taxon>
    </lineage>
</organism>
<dbReference type="GO" id="GO:0006310">
    <property type="term" value="P:DNA recombination"/>
    <property type="evidence" value="ECO:0007669"/>
    <property type="project" value="UniProtKB-KW"/>
</dbReference>
<dbReference type="RefSeq" id="WP_193812727.1">
    <property type="nucleotide sequence ID" value="NZ_CP040442.1"/>
</dbReference>
<evidence type="ECO:0000256" key="4">
    <source>
        <dbReference type="RuleBase" id="RU363069"/>
    </source>
</evidence>
<evidence type="ECO:0000259" key="5">
    <source>
        <dbReference type="Pfam" id="PF00149"/>
    </source>
</evidence>
<dbReference type="Proteomes" id="UP000594195">
    <property type="component" value="Chromosome"/>
</dbReference>
<dbReference type="SUPFAM" id="SSF56300">
    <property type="entry name" value="Metallo-dependent phosphatases"/>
    <property type="match status" value="1"/>
</dbReference>
<keyword evidence="2 4" id="KW-0378">Hydrolase</keyword>
<dbReference type="PANTHER" id="PTHR30337">
    <property type="entry name" value="COMPONENT OF ATP-DEPENDENT DSDNA EXONUCLEASE"/>
    <property type="match status" value="1"/>
</dbReference>
<dbReference type="InterPro" id="IPR004593">
    <property type="entry name" value="SbcD"/>
</dbReference>
<dbReference type="KEGG" id="kfa:Q73A0000_03590"/>
<feature type="domain" description="Calcineurin-like phosphoesterase" evidence="5">
    <location>
        <begin position="1"/>
        <end position="198"/>
    </location>
</feature>
<dbReference type="AlphaFoldDB" id="A0A7M2Y7Y2"/>
<proteinExistence type="inferred from homology"/>
<evidence type="ECO:0000256" key="2">
    <source>
        <dbReference type="ARBA" id="ARBA00022801"/>
    </source>
</evidence>
<protein>
    <recommendedName>
        <fullName evidence="4">Nuclease SbcCD subunit D</fullName>
    </recommendedName>
</protein>
<dbReference type="GO" id="GO:0004519">
    <property type="term" value="F:endonuclease activity"/>
    <property type="evidence" value="ECO:0007669"/>
    <property type="project" value="UniProtKB-KW"/>
</dbReference>
<evidence type="ECO:0000313" key="6">
    <source>
        <dbReference type="EMBL" id="QOW09512.1"/>
    </source>
</evidence>
<keyword evidence="3 4" id="KW-0269">Exonuclease</keyword>
<keyword evidence="7" id="KW-1185">Reference proteome</keyword>
<dbReference type="Pfam" id="PF00149">
    <property type="entry name" value="Metallophos"/>
    <property type="match status" value="1"/>
</dbReference>
<keyword evidence="4" id="KW-0235">DNA replication</keyword>
<name>A0A7M2Y7Y2_9FLAO</name>
<keyword evidence="4" id="KW-0233">DNA recombination</keyword>
<comment type="subunit">
    <text evidence="4">Heterodimer of SbcC and SbcD.</text>
</comment>
<comment type="similarity">
    <text evidence="4">Belongs to the SbcD family.</text>
</comment>
<sequence length="403" mass="45597">MKIMHTADWHLGKRLDRFSRLEEQVLVLNEIIEIADQQNVDLVLVAGDLFDNFNPGVDAIELFYKTLKRLSLNGKRPVIAISGNHDSPSLIDAPDPLARECGIILIGHPNAKVHPFELENFRISNSTNGFLELELKSFDFPVRILHTPYATEVRLKEYFGENKEDALNQVLAGNWATIADEFCDEKGVNLLMAHLYMNKKGSAILEEPDGEKPIKIGNADLIFSETIPPQIQYTALGHLHGFQNIGTKEKPVVYSSSPLCYSFSEAGQTKYVSIIDAEPNKEVSFDKIALKNGKPLFRKTFDSVEKTIDWLTENPDSLVELTLESETFLKAEERKLIYQSHGGIVHLIPKVKNQEFTENQVHEINLDQDIQSLFKDYFKSKNSGQQPNEDLLNLFNEILNANS</sequence>
<dbReference type="CDD" id="cd00840">
    <property type="entry name" value="MPP_Mre11_N"/>
    <property type="match status" value="1"/>
</dbReference>
<evidence type="ECO:0000256" key="1">
    <source>
        <dbReference type="ARBA" id="ARBA00022722"/>
    </source>
</evidence>
<keyword evidence="4" id="KW-0255">Endonuclease</keyword>